<reference evidence="1 2" key="1">
    <citation type="submission" date="2014-04" db="EMBL/GenBank/DDBJ databases">
        <authorList>
            <consortium name="DOE Joint Genome Institute"/>
            <person name="Kuo A."/>
            <person name="Zuccaro A."/>
            <person name="Kohler A."/>
            <person name="Nagy L.G."/>
            <person name="Floudas D."/>
            <person name="Copeland A."/>
            <person name="Barry K.W."/>
            <person name="Cichocki N."/>
            <person name="Veneault-Fourrey C."/>
            <person name="LaButti K."/>
            <person name="Lindquist E.A."/>
            <person name="Lipzen A."/>
            <person name="Lundell T."/>
            <person name="Morin E."/>
            <person name="Murat C."/>
            <person name="Sun H."/>
            <person name="Tunlid A."/>
            <person name="Henrissat B."/>
            <person name="Grigoriev I.V."/>
            <person name="Hibbett D.S."/>
            <person name="Martin F."/>
            <person name="Nordberg H.P."/>
            <person name="Cantor M.N."/>
            <person name="Hua S.X."/>
        </authorList>
    </citation>
    <scope>NUCLEOTIDE SEQUENCE [LARGE SCALE GENOMIC DNA]</scope>
    <source>
        <strain evidence="1 2">MAFF 305830</strain>
    </source>
</reference>
<dbReference type="InterPro" id="IPR004242">
    <property type="entry name" value="Transposase_21"/>
</dbReference>
<protein>
    <submittedName>
        <fullName evidence="1">Uncharacterized protein</fullName>
    </submittedName>
</protein>
<sequence length="187" mass="21303">MTCLNLPESERTKDENIFLVGIIPGEKQQKQLNDVLKPIIHELKAFWETGLTVCGVAGRSAPLLVRCVLAQLIADLGATRKIAGFRGHSKEEECSICFSTKAKKADLDMVDDLRQRRTREDHLKYAEEYRKILHTSGFVAAEKHLKKVGTHGVRWSILNELPYWDPIKCTVIDSMHNILLGLCKRHW</sequence>
<gene>
    <name evidence="1" type="ORF">M408DRAFT_58533</name>
</gene>
<dbReference type="HOGENOM" id="CLU_078867_1_0_1"/>
<organism evidence="1 2">
    <name type="scientific">Serendipita vermifera MAFF 305830</name>
    <dbReference type="NCBI Taxonomy" id="933852"/>
    <lineage>
        <taxon>Eukaryota</taxon>
        <taxon>Fungi</taxon>
        <taxon>Dikarya</taxon>
        <taxon>Basidiomycota</taxon>
        <taxon>Agaricomycotina</taxon>
        <taxon>Agaricomycetes</taxon>
        <taxon>Sebacinales</taxon>
        <taxon>Serendipitaceae</taxon>
        <taxon>Serendipita</taxon>
    </lineage>
</organism>
<accession>A0A0C3AKR8</accession>
<evidence type="ECO:0000313" key="1">
    <source>
        <dbReference type="EMBL" id="KIM20599.1"/>
    </source>
</evidence>
<dbReference type="STRING" id="933852.A0A0C3AKR8"/>
<dbReference type="AlphaFoldDB" id="A0A0C3AKR8"/>
<proteinExistence type="predicted"/>
<keyword evidence="2" id="KW-1185">Reference proteome</keyword>
<reference evidence="2" key="2">
    <citation type="submission" date="2015-01" db="EMBL/GenBank/DDBJ databases">
        <title>Evolutionary Origins and Diversification of the Mycorrhizal Mutualists.</title>
        <authorList>
            <consortium name="DOE Joint Genome Institute"/>
            <consortium name="Mycorrhizal Genomics Consortium"/>
            <person name="Kohler A."/>
            <person name="Kuo A."/>
            <person name="Nagy L.G."/>
            <person name="Floudas D."/>
            <person name="Copeland A."/>
            <person name="Barry K.W."/>
            <person name="Cichocki N."/>
            <person name="Veneault-Fourrey C."/>
            <person name="LaButti K."/>
            <person name="Lindquist E.A."/>
            <person name="Lipzen A."/>
            <person name="Lundell T."/>
            <person name="Morin E."/>
            <person name="Murat C."/>
            <person name="Riley R."/>
            <person name="Ohm R."/>
            <person name="Sun H."/>
            <person name="Tunlid A."/>
            <person name="Henrissat B."/>
            <person name="Grigoriev I.V."/>
            <person name="Hibbett D.S."/>
            <person name="Martin F."/>
        </authorList>
    </citation>
    <scope>NUCLEOTIDE SEQUENCE [LARGE SCALE GENOMIC DNA]</scope>
    <source>
        <strain evidence="2">MAFF 305830</strain>
    </source>
</reference>
<dbReference type="Pfam" id="PF02992">
    <property type="entry name" value="Transposase_21"/>
    <property type="match status" value="1"/>
</dbReference>
<dbReference type="PANTHER" id="PTHR46579">
    <property type="entry name" value="F5/8 TYPE C DOMAIN-CONTAINING PROTEIN-RELATED"/>
    <property type="match status" value="1"/>
</dbReference>
<dbReference type="Proteomes" id="UP000054097">
    <property type="component" value="Unassembled WGS sequence"/>
</dbReference>
<name>A0A0C3AKR8_SERVB</name>
<feature type="non-terminal residue" evidence="1">
    <location>
        <position position="187"/>
    </location>
</feature>
<dbReference type="EMBL" id="KN824419">
    <property type="protein sequence ID" value="KIM20599.1"/>
    <property type="molecule type" value="Genomic_DNA"/>
</dbReference>
<dbReference type="PANTHER" id="PTHR46579:SF2">
    <property type="entry name" value="C2H2-TYPE DOMAIN-CONTAINING PROTEIN"/>
    <property type="match status" value="1"/>
</dbReference>
<evidence type="ECO:0000313" key="2">
    <source>
        <dbReference type="Proteomes" id="UP000054097"/>
    </source>
</evidence>
<dbReference type="OrthoDB" id="3269001at2759"/>